<dbReference type="InterPro" id="IPR022742">
    <property type="entry name" value="Hydrolase_4"/>
</dbReference>
<comment type="caution">
    <text evidence="3">The sequence shown here is derived from an EMBL/GenBank/DDBJ whole genome shotgun (WGS) entry which is preliminary data.</text>
</comment>
<dbReference type="SUPFAM" id="SSF53474">
    <property type="entry name" value="alpha/beta-Hydrolases"/>
    <property type="match status" value="1"/>
</dbReference>
<dbReference type="GO" id="GO:0016788">
    <property type="term" value="F:hydrolase activity, acting on ester bonds"/>
    <property type="evidence" value="ECO:0007669"/>
    <property type="project" value="UniProtKB-ARBA"/>
</dbReference>
<dbReference type="InterPro" id="IPR050261">
    <property type="entry name" value="FrsA_esterase"/>
</dbReference>
<feature type="non-terminal residue" evidence="3">
    <location>
        <position position="281"/>
    </location>
</feature>
<name>X0UG70_9ZZZZ</name>
<protein>
    <recommendedName>
        <fullName evidence="2">Serine aminopeptidase S33 domain-containing protein</fullName>
    </recommendedName>
</protein>
<accession>X0UG70</accession>
<dbReference type="Pfam" id="PF12146">
    <property type="entry name" value="Hydrolase_4"/>
    <property type="match status" value="1"/>
</dbReference>
<evidence type="ECO:0000259" key="2">
    <source>
        <dbReference type="Pfam" id="PF12146"/>
    </source>
</evidence>
<dbReference type="EMBL" id="BARS01016166">
    <property type="protein sequence ID" value="GAF98321.1"/>
    <property type="molecule type" value="Genomic_DNA"/>
</dbReference>
<reference evidence="3" key="1">
    <citation type="journal article" date="2014" name="Front. Microbiol.">
        <title>High frequency of phylogenetically diverse reductive dehalogenase-homologous genes in deep subseafloor sedimentary metagenomes.</title>
        <authorList>
            <person name="Kawai M."/>
            <person name="Futagami T."/>
            <person name="Toyoda A."/>
            <person name="Takaki Y."/>
            <person name="Nishi S."/>
            <person name="Hori S."/>
            <person name="Arai W."/>
            <person name="Tsubouchi T."/>
            <person name="Morono Y."/>
            <person name="Uchiyama I."/>
            <person name="Ito T."/>
            <person name="Fujiyama A."/>
            <person name="Inagaki F."/>
            <person name="Takami H."/>
        </authorList>
    </citation>
    <scope>NUCLEOTIDE SEQUENCE</scope>
    <source>
        <strain evidence="3">Expedition CK06-06</strain>
    </source>
</reference>
<dbReference type="Gene3D" id="3.40.50.1820">
    <property type="entry name" value="alpha/beta hydrolase"/>
    <property type="match status" value="1"/>
</dbReference>
<keyword evidence="1" id="KW-0378">Hydrolase</keyword>
<gene>
    <name evidence="3" type="ORF">S01H1_26654</name>
</gene>
<dbReference type="AlphaFoldDB" id="X0UG70"/>
<dbReference type="PANTHER" id="PTHR22946">
    <property type="entry name" value="DIENELACTONE HYDROLASE DOMAIN-CONTAINING PROTEIN-RELATED"/>
    <property type="match status" value="1"/>
</dbReference>
<feature type="domain" description="Serine aminopeptidase S33" evidence="2">
    <location>
        <begin position="216"/>
        <end position="267"/>
    </location>
</feature>
<organism evidence="3">
    <name type="scientific">marine sediment metagenome</name>
    <dbReference type="NCBI Taxonomy" id="412755"/>
    <lineage>
        <taxon>unclassified sequences</taxon>
        <taxon>metagenomes</taxon>
        <taxon>ecological metagenomes</taxon>
    </lineage>
</organism>
<dbReference type="PANTHER" id="PTHR22946:SF9">
    <property type="entry name" value="POLYKETIDE TRANSFERASE AF380"/>
    <property type="match status" value="1"/>
</dbReference>
<sequence length="281" mass="31961">DNQWNQVVIPFFGDEIKFPVTFTNELFSPEPEKITALDFIIPFNRPYSFAIDKLEGIRAPAGNVPIPDVLPIQDVSERIQSGIEELEKYEKTAREVQGIMWQQEKAMEANKKAVGAQEILNNYIEKWEQTYKDQKNTFSYQRGLYVLKKVQWINRIDIDRLEVWQDYPDGTIVGFSPFVPEQYREYPVLLSDVTYMSDGLRITGVIAKPKGEGPFPLVVVNHGGGSHAKDHLIQIMRIASAGFVVFAPDYRGHGDSEGDYGSHFARIPIYGRDSINGLKMA</sequence>
<feature type="non-terminal residue" evidence="3">
    <location>
        <position position="1"/>
    </location>
</feature>
<evidence type="ECO:0000256" key="1">
    <source>
        <dbReference type="ARBA" id="ARBA00022801"/>
    </source>
</evidence>
<proteinExistence type="predicted"/>
<dbReference type="InterPro" id="IPR029058">
    <property type="entry name" value="AB_hydrolase_fold"/>
</dbReference>
<evidence type="ECO:0000313" key="3">
    <source>
        <dbReference type="EMBL" id="GAF98321.1"/>
    </source>
</evidence>